<accession>A0ABR9RQ70</accession>
<dbReference type="CDD" id="cd00009">
    <property type="entry name" value="AAA"/>
    <property type="match status" value="1"/>
</dbReference>
<protein>
    <submittedName>
        <fullName evidence="3">YifB family Mg chelatase-like AAA ATPase</fullName>
    </submittedName>
</protein>
<evidence type="ECO:0000313" key="4">
    <source>
        <dbReference type="Proteomes" id="UP000756387"/>
    </source>
</evidence>
<dbReference type="PANTHER" id="PTHR32039">
    <property type="entry name" value="MAGNESIUM-CHELATASE SUBUNIT CHLI"/>
    <property type="match status" value="1"/>
</dbReference>
<dbReference type="InterPro" id="IPR004482">
    <property type="entry name" value="Mg_chelat-rel"/>
</dbReference>
<keyword evidence="4" id="KW-1185">Reference proteome</keyword>
<reference evidence="3 4" key="1">
    <citation type="submission" date="2020-10" db="EMBL/GenBank/DDBJ databases">
        <title>Nocardioides sp. isolated from sludge.</title>
        <authorList>
            <person name="Zhang X."/>
        </authorList>
    </citation>
    <scope>NUCLEOTIDE SEQUENCE [LARGE SCALE GENOMIC DNA]</scope>
    <source>
        <strain evidence="3 4">Y6</strain>
    </source>
</reference>
<dbReference type="InterPro" id="IPR000523">
    <property type="entry name" value="Mg_chelatse_chII-like_cat_dom"/>
</dbReference>
<sequence length="526" mass="56329">MMLATAWTMALQGAVGHLVEVQVDISPGVVGATIVGRPDASLLEARDRVRMAITHAAPPWPSTRRVTILLTPADLPKRGTHFDLAIAVGIKGADGTLPPGSTADTVFIGELTLDGALRAVPGVLPMVMAAAARGVRRVFVPEPQAREAAMVPGVEVFGVRSLAQVVAQLRGEEVPVAAPVHDSRGATLLTWRGDDRADEVDMADLVGLDDARFALEVVAAGGHHLMLTGPKGSGKTSLAERIPTLLPDLGRDEALELTAVLSLAGGDNPPGLVVRPPFRAPHHDTSKSSLLGGGAGRVRPGELSRAHCGVLFLDEFPLFRTDVIEALRQPMESGEISVSRGEESAVYPARGMVVLASNPCPCGDYHPDHKQNRCTCTEVQRREYRRRVSGPVADRIDVLRHVLPPGRADQGAHVSREASATIRDRVTAARRRQADRYAHSGWRLNAHVPSHLLRSRWPLGPELERRLEHEVHAGLLSRRGATRVHRLALTVADLLGLEVPDVACLDTALRLRTGEPLVLTAVGRAG</sequence>
<feature type="domain" description="AAA+ ATPase" evidence="2">
    <location>
        <begin position="221"/>
        <end position="409"/>
    </location>
</feature>
<dbReference type="SMART" id="SM00382">
    <property type="entry name" value="AAA"/>
    <property type="match status" value="1"/>
</dbReference>
<gene>
    <name evidence="3" type="ORF">IEQ44_01645</name>
</gene>
<dbReference type="Proteomes" id="UP000756387">
    <property type="component" value="Unassembled WGS sequence"/>
</dbReference>
<dbReference type="InterPro" id="IPR025158">
    <property type="entry name" value="Mg_chelat-rel_C"/>
</dbReference>
<dbReference type="SUPFAM" id="SSF54211">
    <property type="entry name" value="Ribosomal protein S5 domain 2-like"/>
    <property type="match status" value="1"/>
</dbReference>
<dbReference type="PANTHER" id="PTHR32039:SF7">
    <property type="entry name" value="COMPETENCE PROTEIN COMM"/>
    <property type="match status" value="1"/>
</dbReference>
<proteinExistence type="inferred from homology"/>
<evidence type="ECO:0000259" key="2">
    <source>
        <dbReference type="SMART" id="SM00382"/>
    </source>
</evidence>
<comment type="caution">
    <text evidence="3">The sequence shown here is derived from an EMBL/GenBank/DDBJ whole genome shotgun (WGS) entry which is preliminary data.</text>
</comment>
<evidence type="ECO:0000256" key="1">
    <source>
        <dbReference type="ARBA" id="ARBA00006354"/>
    </source>
</evidence>
<dbReference type="InterPro" id="IPR045006">
    <property type="entry name" value="CHLI-like"/>
</dbReference>
<dbReference type="Pfam" id="PF01078">
    <property type="entry name" value="Mg_chelatase"/>
    <property type="match status" value="1"/>
</dbReference>
<organism evidence="3 4">
    <name type="scientific">Nocardioides malaquae</name>
    <dbReference type="NCBI Taxonomy" id="2773426"/>
    <lineage>
        <taxon>Bacteria</taxon>
        <taxon>Bacillati</taxon>
        <taxon>Actinomycetota</taxon>
        <taxon>Actinomycetes</taxon>
        <taxon>Propionibacteriales</taxon>
        <taxon>Nocardioidaceae</taxon>
        <taxon>Nocardioides</taxon>
    </lineage>
</organism>
<dbReference type="Pfam" id="PF13335">
    <property type="entry name" value="Mg_chelatase_C"/>
    <property type="match status" value="1"/>
</dbReference>
<dbReference type="InterPro" id="IPR027417">
    <property type="entry name" value="P-loop_NTPase"/>
</dbReference>
<dbReference type="SUPFAM" id="SSF52540">
    <property type="entry name" value="P-loop containing nucleoside triphosphate hydrolases"/>
    <property type="match status" value="1"/>
</dbReference>
<dbReference type="Pfam" id="PF13541">
    <property type="entry name" value="ChlI"/>
    <property type="match status" value="1"/>
</dbReference>
<dbReference type="Gene3D" id="3.40.50.300">
    <property type="entry name" value="P-loop containing nucleotide triphosphate hydrolases"/>
    <property type="match status" value="1"/>
</dbReference>
<dbReference type="InterPro" id="IPR003593">
    <property type="entry name" value="AAA+_ATPase"/>
</dbReference>
<dbReference type="Gene3D" id="3.30.230.10">
    <property type="match status" value="1"/>
</dbReference>
<dbReference type="InterPro" id="IPR014721">
    <property type="entry name" value="Ribsml_uS5_D2-typ_fold_subgr"/>
</dbReference>
<name>A0ABR9RQ70_9ACTN</name>
<evidence type="ECO:0000313" key="3">
    <source>
        <dbReference type="EMBL" id="MBE7323357.1"/>
    </source>
</evidence>
<dbReference type="NCBIfam" id="TIGR00368">
    <property type="entry name" value="YifB family Mg chelatase-like AAA ATPase"/>
    <property type="match status" value="1"/>
</dbReference>
<dbReference type="EMBL" id="JADCSA010000001">
    <property type="protein sequence ID" value="MBE7323357.1"/>
    <property type="molecule type" value="Genomic_DNA"/>
</dbReference>
<dbReference type="InterPro" id="IPR020568">
    <property type="entry name" value="Ribosomal_Su5_D2-typ_SF"/>
</dbReference>
<comment type="similarity">
    <text evidence="1">Belongs to the Mg-chelatase subunits D/I family. ComM subfamily.</text>
</comment>